<name>A0AAN7WSL6_9SACH</name>
<sequence length="431" mass="48612">MNQQLPQMKSIWIDEDQEAEKLYSLQAQQLMGDDELNITLVNSDKPALNNKKQIDLRPLVKKSNSPLLYNKEHKFSGKSSTSAQVQEGSNKVSYKKSIMNLFKNGNVSSHSRKKKQQNDVRIISGPFDFQHISHAGGKQEPANESSQRTVNADKVDPMRSENKRKDSESMKDSISLNKAFITKTLRPDSEVSSIYANSMKSNECHDRIMSVSSTATTFLERTPSFHRIKHLSNHNNKIFNAQKPQFTTTERPNSSGSNISINFLKNYNFPTLLEDEQIQDFNQIVILKEEEEQKRGKEGINNVLQPPAISLSSSYSTTTSSSSFPSTTDLPMKSHCNNRSISTTISNSSSTYSSIKPKSMHKRTSSVPGSLSTPDLEQFLFSDVAFKDHISVDDILRYYNTNNDGKLVTSKDGNKVSIMDTEEPVYQHDYL</sequence>
<dbReference type="SMART" id="SM00285">
    <property type="entry name" value="PBD"/>
    <property type="match status" value="1"/>
</dbReference>
<feature type="compositionally biased region" description="Low complexity" evidence="1">
    <location>
        <begin position="311"/>
        <end position="328"/>
    </location>
</feature>
<evidence type="ECO:0000259" key="2">
    <source>
        <dbReference type="PROSITE" id="PS50108"/>
    </source>
</evidence>
<reference evidence="4" key="1">
    <citation type="submission" date="2023-07" db="EMBL/GenBank/DDBJ databases">
        <title>A draft genome of Kazachstania heterogenica Y-27499.</title>
        <authorList>
            <person name="Donic C."/>
            <person name="Kralova J.S."/>
            <person name="Fidel L."/>
            <person name="Ben-Dor S."/>
            <person name="Jung S."/>
        </authorList>
    </citation>
    <scope>NUCLEOTIDE SEQUENCE [LARGE SCALE GENOMIC DNA]</scope>
    <source>
        <strain evidence="4">Y27499</strain>
    </source>
</reference>
<organism evidence="3 4">
    <name type="scientific">Arxiozyma heterogenica</name>
    <dbReference type="NCBI Taxonomy" id="278026"/>
    <lineage>
        <taxon>Eukaryota</taxon>
        <taxon>Fungi</taxon>
        <taxon>Dikarya</taxon>
        <taxon>Ascomycota</taxon>
        <taxon>Saccharomycotina</taxon>
        <taxon>Saccharomycetes</taxon>
        <taxon>Saccharomycetales</taxon>
        <taxon>Saccharomycetaceae</taxon>
        <taxon>Arxiozyma</taxon>
    </lineage>
</organism>
<proteinExistence type="predicted"/>
<feature type="compositionally biased region" description="Basic and acidic residues" evidence="1">
    <location>
        <begin position="151"/>
        <end position="171"/>
    </location>
</feature>
<evidence type="ECO:0000313" key="4">
    <source>
        <dbReference type="Proteomes" id="UP001306508"/>
    </source>
</evidence>
<evidence type="ECO:0000256" key="1">
    <source>
        <dbReference type="SAM" id="MobiDB-lite"/>
    </source>
</evidence>
<dbReference type="PROSITE" id="PS50108">
    <property type="entry name" value="CRIB"/>
    <property type="match status" value="1"/>
</dbReference>
<feature type="region of interest" description="Disordered" evidence="1">
    <location>
        <begin position="311"/>
        <end position="371"/>
    </location>
</feature>
<dbReference type="Proteomes" id="UP001306508">
    <property type="component" value="Unassembled WGS sequence"/>
</dbReference>
<feature type="compositionally biased region" description="Low complexity" evidence="1">
    <location>
        <begin position="337"/>
        <end position="355"/>
    </location>
</feature>
<feature type="domain" description="CRIB" evidence="2">
    <location>
        <begin position="123"/>
        <end position="136"/>
    </location>
</feature>
<dbReference type="InterPro" id="IPR000095">
    <property type="entry name" value="CRIB_dom"/>
</dbReference>
<gene>
    <name evidence="3" type="ORF">RI543_000842</name>
</gene>
<dbReference type="EMBL" id="JAWIZZ010000031">
    <property type="protein sequence ID" value="KAK5781657.1"/>
    <property type="molecule type" value="Genomic_DNA"/>
</dbReference>
<accession>A0AAN7WSL6</accession>
<comment type="caution">
    <text evidence="3">The sequence shown here is derived from an EMBL/GenBank/DDBJ whole genome shotgun (WGS) entry which is preliminary data.</text>
</comment>
<dbReference type="AlphaFoldDB" id="A0AAN7WSL6"/>
<protein>
    <recommendedName>
        <fullName evidence="2">CRIB domain-containing protein</fullName>
    </recommendedName>
</protein>
<evidence type="ECO:0000313" key="3">
    <source>
        <dbReference type="EMBL" id="KAK5781657.1"/>
    </source>
</evidence>
<keyword evidence="4" id="KW-1185">Reference proteome</keyword>
<feature type="region of interest" description="Disordered" evidence="1">
    <location>
        <begin position="130"/>
        <end position="172"/>
    </location>
</feature>